<evidence type="ECO:0000256" key="1">
    <source>
        <dbReference type="SAM" id="MobiDB-lite"/>
    </source>
</evidence>
<dbReference type="AlphaFoldDB" id="A0A0F9TF42"/>
<organism evidence="2">
    <name type="scientific">marine sediment metagenome</name>
    <dbReference type="NCBI Taxonomy" id="412755"/>
    <lineage>
        <taxon>unclassified sequences</taxon>
        <taxon>metagenomes</taxon>
        <taxon>ecological metagenomes</taxon>
    </lineage>
</organism>
<comment type="caution">
    <text evidence="2">The sequence shown here is derived from an EMBL/GenBank/DDBJ whole genome shotgun (WGS) entry which is preliminary data.</text>
</comment>
<name>A0A0F9TF42_9ZZZZ</name>
<evidence type="ECO:0000313" key="2">
    <source>
        <dbReference type="EMBL" id="KKN73462.1"/>
    </source>
</evidence>
<reference evidence="2" key="1">
    <citation type="journal article" date="2015" name="Nature">
        <title>Complex archaea that bridge the gap between prokaryotes and eukaryotes.</title>
        <authorList>
            <person name="Spang A."/>
            <person name="Saw J.H."/>
            <person name="Jorgensen S.L."/>
            <person name="Zaremba-Niedzwiedzka K."/>
            <person name="Martijn J."/>
            <person name="Lind A.E."/>
            <person name="van Eijk R."/>
            <person name="Schleper C."/>
            <person name="Guy L."/>
            <person name="Ettema T.J."/>
        </authorList>
    </citation>
    <scope>NUCLEOTIDE SEQUENCE</scope>
</reference>
<feature type="compositionally biased region" description="Basic and acidic residues" evidence="1">
    <location>
        <begin position="195"/>
        <end position="226"/>
    </location>
</feature>
<feature type="compositionally biased region" description="Low complexity" evidence="1">
    <location>
        <begin position="18"/>
        <end position="29"/>
    </location>
</feature>
<accession>A0A0F9TF42</accession>
<dbReference type="EMBL" id="LAZR01000343">
    <property type="protein sequence ID" value="KKN73462.1"/>
    <property type="molecule type" value="Genomic_DNA"/>
</dbReference>
<proteinExistence type="predicted"/>
<feature type="region of interest" description="Disordered" evidence="1">
    <location>
        <begin position="195"/>
        <end position="232"/>
    </location>
</feature>
<sequence>MTDETKQESSESSEEQDLAQAALDATDSDASAREGTSPAEEPEQQTVPVAKHVALRERAQAAEVAQARAEGELVAIKQAQTQNAPASKSPLQLEIERQAAEGIDKEDMTVSPTIIEQNDIYNQQVANKRAADSVAQQLGAKQLASTNKARAEHKDWSDVVKAADGLLTQGELVDIAAAGDNFGELAYAKSKVALERNKPASETDTAPEKKPSKSEAEAKEKTEAEAKTVPSQQQILKEVAEQADAQTVAAAQL</sequence>
<feature type="region of interest" description="Disordered" evidence="1">
    <location>
        <begin position="1"/>
        <end position="54"/>
    </location>
</feature>
<gene>
    <name evidence="2" type="ORF">LCGC14_0400370</name>
</gene>
<protein>
    <submittedName>
        <fullName evidence="2">Uncharacterized protein</fullName>
    </submittedName>
</protein>